<dbReference type="Proteomes" id="UP000003932">
    <property type="component" value="Chromosome"/>
</dbReference>
<proteinExistence type="predicted"/>
<protein>
    <submittedName>
        <fullName evidence="2">Putative ribosome recycling factor</fullName>
    </submittedName>
</protein>
<evidence type="ECO:0000259" key="1">
    <source>
        <dbReference type="Pfam" id="PF01765"/>
    </source>
</evidence>
<dbReference type="SUPFAM" id="SSF55194">
    <property type="entry name" value="Ribosome recycling factor, RRF"/>
    <property type="match status" value="1"/>
</dbReference>
<sequence>MNKINELIINKFKIVINNFNIKNLNINVFLNFKIKIKKKTFLLSEICEIQKIDQKKFNLIFKDEKIFKEVKNKIFFENYGFIVLKKKLLLEIIIPHLSIEYRNKVLNIIKEEFYSYKNIIENYRKKYLILNKEKYSSIDDIMRNEKIINNNFINLKTNIKNIYEEFVYKNLNE</sequence>
<reference evidence="2 3" key="1">
    <citation type="journal article" date="2012" name="Mol. Biol. Evol.">
        <title>Genome reduction and co-evolution between the primary and secondary bacterial symbionts of psyllids.</title>
        <authorList>
            <person name="Sloan D.B."/>
            <person name="Moran N.A."/>
        </authorList>
    </citation>
    <scope>NUCLEOTIDE SEQUENCE [LARGE SCALE GENOMIC DNA]</scope>
    <source>
        <strain evidence="2 3">CE</strain>
    </source>
</reference>
<dbReference type="HOGENOM" id="CLU_128079_0_0_6"/>
<organism evidence="2 3">
    <name type="scientific">Candidatus Carsonella ruddii CE isolate Thao2000</name>
    <dbReference type="NCBI Taxonomy" id="1202536"/>
    <lineage>
        <taxon>Bacteria</taxon>
        <taxon>Pseudomonadati</taxon>
        <taxon>Pseudomonadota</taxon>
        <taxon>Gammaproteobacteria</taxon>
        <taxon>Oceanospirillales</taxon>
        <taxon>Halomonadaceae</taxon>
        <taxon>Zymobacter group</taxon>
        <taxon>Candidatus Carsonella</taxon>
    </lineage>
</organism>
<dbReference type="OrthoDB" id="6183970at2"/>
<dbReference type="RefSeq" id="WP_014886796.1">
    <property type="nucleotide sequence ID" value="NC_018414.1"/>
</dbReference>
<evidence type="ECO:0000313" key="3">
    <source>
        <dbReference type="Proteomes" id="UP000003932"/>
    </source>
</evidence>
<dbReference type="InterPro" id="IPR023584">
    <property type="entry name" value="Ribosome_recyc_fac_dom"/>
</dbReference>
<dbReference type="PATRIC" id="fig|1202536.3.peg.20"/>
<gene>
    <name evidence="2" type="primary">frr</name>
    <name evidence="2" type="ORF">A33U_021</name>
</gene>
<name>J7GZS1_CARRU</name>
<dbReference type="AlphaFoldDB" id="J7GZS1"/>
<feature type="domain" description="Ribosome recycling factor" evidence="1">
    <location>
        <begin position="17"/>
        <end position="164"/>
    </location>
</feature>
<dbReference type="InterPro" id="IPR036191">
    <property type="entry name" value="RRF_sf"/>
</dbReference>
<dbReference type="KEGG" id="cru:A33U_021"/>
<accession>J7GZS1</accession>
<dbReference type="EMBL" id="CP003541">
    <property type="protein sequence ID" value="AFP83495.1"/>
    <property type="molecule type" value="Genomic_DNA"/>
</dbReference>
<dbReference type="Gene3D" id="3.30.1360.40">
    <property type="match status" value="1"/>
</dbReference>
<dbReference type="STRING" id="1202536.A33U_021"/>
<dbReference type="Pfam" id="PF01765">
    <property type="entry name" value="RRF"/>
    <property type="match status" value="1"/>
</dbReference>
<evidence type="ECO:0000313" key="2">
    <source>
        <dbReference type="EMBL" id="AFP83495.1"/>
    </source>
</evidence>
<dbReference type="Gene3D" id="1.10.132.20">
    <property type="entry name" value="Ribosome-recycling factor"/>
    <property type="match status" value="1"/>
</dbReference>